<sequence>MKRAKMPESLPPKDNALGAGEFEDPKRAADGEARGGDPSRDGAGVHPPECKAA</sequence>
<protein>
    <submittedName>
        <fullName evidence="2">Uncharacterized protein</fullName>
    </submittedName>
</protein>
<evidence type="ECO:0000256" key="1">
    <source>
        <dbReference type="SAM" id="MobiDB-lite"/>
    </source>
</evidence>
<accession>A0A017SVP2</accession>
<dbReference type="RefSeq" id="WP_156041537.1">
    <property type="nucleotide sequence ID" value="NZ_ASRX01000096.1"/>
</dbReference>
<name>A0A017SVP2_9BACT</name>
<feature type="region of interest" description="Disordered" evidence="1">
    <location>
        <begin position="1"/>
        <end position="53"/>
    </location>
</feature>
<feature type="compositionally biased region" description="Basic and acidic residues" evidence="1">
    <location>
        <begin position="23"/>
        <end position="40"/>
    </location>
</feature>
<comment type="caution">
    <text evidence="2">The sequence shown here is derived from an EMBL/GenBank/DDBJ whole genome shotgun (WGS) entry which is preliminary data.</text>
</comment>
<dbReference type="AlphaFoldDB" id="A0A017SVP2"/>
<reference evidence="2 3" key="1">
    <citation type="submission" date="2013-05" db="EMBL/GenBank/DDBJ databases">
        <title>Genome assembly of Chondromyces apiculatus DSM 436.</title>
        <authorList>
            <person name="Sharma G."/>
            <person name="Khatri I."/>
            <person name="Kaur C."/>
            <person name="Mayilraj S."/>
            <person name="Subramanian S."/>
        </authorList>
    </citation>
    <scope>NUCLEOTIDE SEQUENCE [LARGE SCALE GENOMIC DNA]</scope>
    <source>
        <strain evidence="2 3">DSM 436</strain>
    </source>
</reference>
<dbReference type="Proteomes" id="UP000019678">
    <property type="component" value="Unassembled WGS sequence"/>
</dbReference>
<dbReference type="STRING" id="1192034.CAP_8936"/>
<organism evidence="2 3">
    <name type="scientific">Chondromyces apiculatus DSM 436</name>
    <dbReference type="NCBI Taxonomy" id="1192034"/>
    <lineage>
        <taxon>Bacteria</taxon>
        <taxon>Pseudomonadati</taxon>
        <taxon>Myxococcota</taxon>
        <taxon>Polyangia</taxon>
        <taxon>Polyangiales</taxon>
        <taxon>Polyangiaceae</taxon>
        <taxon>Chondromyces</taxon>
    </lineage>
</organism>
<dbReference type="EMBL" id="ASRX01000096">
    <property type="protein sequence ID" value="EYF00847.1"/>
    <property type="molecule type" value="Genomic_DNA"/>
</dbReference>
<proteinExistence type="predicted"/>
<keyword evidence="3" id="KW-1185">Reference proteome</keyword>
<evidence type="ECO:0000313" key="2">
    <source>
        <dbReference type="EMBL" id="EYF00847.1"/>
    </source>
</evidence>
<evidence type="ECO:0000313" key="3">
    <source>
        <dbReference type="Proteomes" id="UP000019678"/>
    </source>
</evidence>
<gene>
    <name evidence="2" type="ORF">CAP_8936</name>
</gene>